<dbReference type="InterPro" id="IPR050808">
    <property type="entry name" value="Phage_Integrase"/>
</dbReference>
<dbReference type="Pfam" id="PF14659">
    <property type="entry name" value="Phage_int_SAM_3"/>
    <property type="match status" value="1"/>
</dbReference>
<evidence type="ECO:0000313" key="9">
    <source>
        <dbReference type="Proteomes" id="UP000308000"/>
    </source>
</evidence>
<dbReference type="CDD" id="cd01189">
    <property type="entry name" value="INT_ICEBs1_C_like"/>
    <property type="match status" value="1"/>
</dbReference>
<feature type="transmembrane region" description="Helical" evidence="5">
    <location>
        <begin position="103"/>
        <end position="124"/>
    </location>
</feature>
<name>A0AAJ5F4T4_9DEIO</name>
<evidence type="ECO:0000313" key="8">
    <source>
        <dbReference type="EMBL" id="TLK27929.1"/>
    </source>
</evidence>
<dbReference type="SUPFAM" id="SSF56349">
    <property type="entry name" value="DNA breaking-rejoining enzymes"/>
    <property type="match status" value="1"/>
</dbReference>
<comment type="caution">
    <text evidence="8">The sequence shown here is derived from an EMBL/GenBank/DDBJ whole genome shotgun (WGS) entry which is preliminary data.</text>
</comment>
<evidence type="ECO:0000256" key="3">
    <source>
        <dbReference type="ARBA" id="ARBA00023125"/>
    </source>
</evidence>
<comment type="similarity">
    <text evidence="1">Belongs to the 'phage' integrase family.</text>
</comment>
<dbReference type="InterPro" id="IPR011010">
    <property type="entry name" value="DNA_brk_join_enz"/>
</dbReference>
<keyword evidence="2" id="KW-0229">DNA integration</keyword>
<organism evidence="8 9">
    <name type="scientific">Deinococcus metallilatus</name>
    <dbReference type="NCBI Taxonomy" id="1211322"/>
    <lineage>
        <taxon>Bacteria</taxon>
        <taxon>Thermotogati</taxon>
        <taxon>Deinococcota</taxon>
        <taxon>Deinococci</taxon>
        <taxon>Deinococcales</taxon>
        <taxon>Deinococcaceae</taxon>
        <taxon>Deinococcus</taxon>
    </lineage>
</organism>
<keyword evidence="5" id="KW-1133">Transmembrane helix</keyword>
<accession>A0AAJ5F4T4</accession>
<dbReference type="GO" id="GO:0006310">
    <property type="term" value="P:DNA recombination"/>
    <property type="evidence" value="ECO:0007669"/>
    <property type="project" value="UniProtKB-KW"/>
</dbReference>
<protein>
    <submittedName>
        <fullName evidence="7 8">Integrase</fullName>
    </submittedName>
</protein>
<evidence type="ECO:0000256" key="5">
    <source>
        <dbReference type="SAM" id="Phobius"/>
    </source>
</evidence>
<keyword evidence="5" id="KW-0812">Transmembrane</keyword>
<dbReference type="Proteomes" id="UP000536909">
    <property type="component" value="Unassembled WGS sequence"/>
</dbReference>
<dbReference type="Gene3D" id="1.10.443.10">
    <property type="entry name" value="Intergrase catalytic core"/>
    <property type="match status" value="1"/>
</dbReference>
<reference evidence="7 10" key="2">
    <citation type="submission" date="2020-08" db="EMBL/GenBank/DDBJ databases">
        <title>Genomic Encyclopedia of Type Strains, Phase IV (KMG-IV): sequencing the most valuable type-strain genomes for metagenomic binning, comparative biology and taxonomic classification.</title>
        <authorList>
            <person name="Goeker M."/>
        </authorList>
    </citation>
    <scope>NUCLEOTIDE SEQUENCE [LARGE SCALE GENOMIC DNA]</scope>
    <source>
        <strain evidence="7 10">DSM 105434</strain>
    </source>
</reference>
<dbReference type="PANTHER" id="PTHR30629">
    <property type="entry name" value="PROPHAGE INTEGRASE"/>
    <property type="match status" value="1"/>
</dbReference>
<gene>
    <name evidence="8" type="ORF">FCS05_08395</name>
    <name evidence="7" type="ORF">HNQ10_001025</name>
</gene>
<dbReference type="GO" id="GO:0015074">
    <property type="term" value="P:DNA integration"/>
    <property type="evidence" value="ECO:0007669"/>
    <property type="project" value="UniProtKB-KW"/>
</dbReference>
<dbReference type="InterPro" id="IPR010998">
    <property type="entry name" value="Integrase_recombinase_N"/>
</dbReference>
<reference evidence="8 9" key="1">
    <citation type="submission" date="2019-04" db="EMBL/GenBank/DDBJ databases">
        <title>Deinococcus metalilatus MA1002 mutant No.5.</title>
        <authorList>
            <person name="Park W."/>
            <person name="Park C."/>
        </authorList>
    </citation>
    <scope>NUCLEOTIDE SEQUENCE [LARGE SCALE GENOMIC DNA]</scope>
    <source>
        <strain evidence="8 9">MA1002-m5</strain>
    </source>
</reference>
<dbReference type="InterPro" id="IPR013762">
    <property type="entry name" value="Integrase-like_cat_sf"/>
</dbReference>
<dbReference type="InterPro" id="IPR004107">
    <property type="entry name" value="Integrase_SAM-like_N"/>
</dbReference>
<dbReference type="EMBL" id="VBRC01000005">
    <property type="protein sequence ID" value="TLK27929.1"/>
    <property type="molecule type" value="Genomic_DNA"/>
</dbReference>
<dbReference type="RefSeq" id="WP_129119280.1">
    <property type="nucleotide sequence ID" value="NZ_CP038512.1"/>
</dbReference>
<dbReference type="InterPro" id="IPR002104">
    <property type="entry name" value="Integrase_catalytic"/>
</dbReference>
<keyword evidence="5" id="KW-0472">Membrane</keyword>
<evidence type="ECO:0000313" key="7">
    <source>
        <dbReference type="EMBL" id="MBB5294211.1"/>
    </source>
</evidence>
<dbReference type="PROSITE" id="PS51898">
    <property type="entry name" value="TYR_RECOMBINASE"/>
    <property type="match status" value="1"/>
</dbReference>
<dbReference type="GO" id="GO:0003677">
    <property type="term" value="F:DNA binding"/>
    <property type="evidence" value="ECO:0007669"/>
    <property type="project" value="UniProtKB-KW"/>
</dbReference>
<dbReference type="Proteomes" id="UP000308000">
    <property type="component" value="Unassembled WGS sequence"/>
</dbReference>
<evidence type="ECO:0000256" key="1">
    <source>
        <dbReference type="ARBA" id="ARBA00008857"/>
    </source>
</evidence>
<keyword evidence="10" id="KW-1185">Reference proteome</keyword>
<proteinExistence type="inferred from homology"/>
<evidence type="ECO:0000259" key="6">
    <source>
        <dbReference type="PROSITE" id="PS51898"/>
    </source>
</evidence>
<evidence type="ECO:0000256" key="4">
    <source>
        <dbReference type="ARBA" id="ARBA00023172"/>
    </source>
</evidence>
<dbReference type="PANTHER" id="PTHR30629:SF2">
    <property type="entry name" value="PROPHAGE INTEGRASE INTS-RELATED"/>
    <property type="match status" value="1"/>
</dbReference>
<dbReference type="AlphaFoldDB" id="A0AAJ5F4T4"/>
<evidence type="ECO:0000313" key="10">
    <source>
        <dbReference type="Proteomes" id="UP000536909"/>
    </source>
</evidence>
<feature type="domain" description="Tyr recombinase" evidence="6">
    <location>
        <begin position="179"/>
        <end position="285"/>
    </location>
</feature>
<evidence type="ECO:0000256" key="2">
    <source>
        <dbReference type="ARBA" id="ARBA00022908"/>
    </source>
</evidence>
<sequence length="285" mass="32483">MPKRGNRKGSIQQRGERYVAVLTLGRDENGRQRRKTVRFDSREEAEAWLKRQKTAASVDFGLPEGDLAVGLGRETPFSAFLVTWLNAKRHQVREKTWRDYERVVRLHLVPSILGPIALGALTPLHIERLMLNLLTAGHNATLAFVVLRVVKLALGQAVDWGLLPFSPAARVKAPKRPRKEMKVWTPEQARTFLDTCRKHQPRLYPLFYLALTTGMRRSELLGLHWDDVHLHRGELLVRLSLVQCGPKAVLSDPKTPASRRRVLLSPDTVTVLREHCTRQEAEKGR</sequence>
<dbReference type="EMBL" id="JACHFV010000003">
    <property type="protein sequence ID" value="MBB5294211.1"/>
    <property type="molecule type" value="Genomic_DNA"/>
</dbReference>
<keyword evidence="3" id="KW-0238">DNA-binding</keyword>
<keyword evidence="4" id="KW-0233">DNA recombination</keyword>
<dbReference type="Gene3D" id="1.10.150.130">
    <property type="match status" value="1"/>
</dbReference>
<dbReference type="Pfam" id="PF00589">
    <property type="entry name" value="Phage_integrase"/>
    <property type="match status" value="1"/>
</dbReference>